<evidence type="ECO:0000256" key="8">
    <source>
        <dbReference type="ARBA" id="ARBA00042242"/>
    </source>
</evidence>
<accession>A0AAD1FR10</accession>
<dbReference type="EMBL" id="AP014610">
    <property type="protein sequence ID" value="BBA17664.1"/>
    <property type="molecule type" value="Genomic_DNA"/>
</dbReference>
<dbReference type="GO" id="GO:0004637">
    <property type="term" value="F:phosphoribosylamine-glycine ligase activity"/>
    <property type="evidence" value="ECO:0007669"/>
    <property type="project" value="UniProtKB-UniRule"/>
</dbReference>
<evidence type="ECO:0000256" key="3">
    <source>
        <dbReference type="ARBA" id="ARBA00022598"/>
    </source>
</evidence>
<evidence type="ECO:0000256" key="10">
    <source>
        <dbReference type="HAMAP-Rule" id="MF_00138"/>
    </source>
</evidence>
<dbReference type="NCBIfam" id="TIGR00877">
    <property type="entry name" value="purD"/>
    <property type="match status" value="1"/>
</dbReference>
<evidence type="ECO:0000313" key="14">
    <source>
        <dbReference type="EMBL" id="BBA17664.1"/>
    </source>
</evidence>
<evidence type="ECO:0000256" key="6">
    <source>
        <dbReference type="ARBA" id="ARBA00022840"/>
    </source>
</evidence>
<dbReference type="Gene3D" id="3.30.1490.20">
    <property type="entry name" value="ATP-grasp fold, A domain"/>
    <property type="match status" value="1"/>
</dbReference>
<feature type="transmembrane region" description="Helical" evidence="12">
    <location>
        <begin position="261"/>
        <end position="281"/>
    </location>
</feature>
<dbReference type="InterPro" id="IPR016185">
    <property type="entry name" value="PreATP-grasp_dom_sf"/>
</dbReference>
<dbReference type="Proteomes" id="UP000262607">
    <property type="component" value="Chromosome"/>
</dbReference>
<feature type="domain" description="ATP-grasp" evidence="13">
    <location>
        <begin position="106"/>
        <end position="312"/>
    </location>
</feature>
<evidence type="ECO:0000256" key="2">
    <source>
        <dbReference type="ARBA" id="ARBA00013255"/>
    </source>
</evidence>
<dbReference type="InterPro" id="IPR000115">
    <property type="entry name" value="PRibGlycinamide_synth"/>
</dbReference>
<dbReference type="Gene3D" id="3.90.600.10">
    <property type="entry name" value="Phosphoribosylglycinamide synthetase, C-terminal domain"/>
    <property type="match status" value="1"/>
</dbReference>
<comment type="similarity">
    <text evidence="7 10">Belongs to the GARS family.</text>
</comment>
<dbReference type="InterPro" id="IPR011761">
    <property type="entry name" value="ATP-grasp"/>
</dbReference>
<dbReference type="InterPro" id="IPR020560">
    <property type="entry name" value="PRibGlycinamide_synth_C-dom"/>
</dbReference>
<dbReference type="GO" id="GO:0005524">
    <property type="term" value="F:ATP binding"/>
    <property type="evidence" value="ECO:0007669"/>
    <property type="project" value="UniProtKB-UniRule"/>
</dbReference>
<evidence type="ECO:0000256" key="11">
    <source>
        <dbReference type="PROSITE-ProRule" id="PRU00409"/>
    </source>
</evidence>
<protein>
    <recommendedName>
        <fullName evidence="2 10">Phosphoribosylamine--glycine ligase</fullName>
        <ecNumber evidence="2 10">6.3.4.13</ecNumber>
    </recommendedName>
    <alternativeName>
        <fullName evidence="10">GARS</fullName>
    </alternativeName>
    <alternativeName>
        <fullName evidence="8 10">Glycinamide ribonucleotide synthetase</fullName>
    </alternativeName>
    <alternativeName>
        <fullName evidence="9 10">Phosphoribosylglycinamide synthetase</fullName>
    </alternativeName>
</protein>
<reference evidence="14 15" key="1">
    <citation type="submission" date="2014-06" db="EMBL/GenBank/DDBJ databases">
        <title>Genome sequence of the intracellular symbiont Blattabacterium cuenoti, strain CPU2 from the wood feeding cockroach Cryptocercus punctulatus.</title>
        <authorList>
            <person name="Kinjo Y."/>
            <person name="Ohkuma M."/>
            <person name="Tokuda G."/>
        </authorList>
    </citation>
    <scope>NUCLEOTIDE SEQUENCE [LARGE SCALE GENOMIC DNA]</scope>
    <source>
        <strain evidence="14 15">CPU2</strain>
    </source>
</reference>
<keyword evidence="5 10" id="KW-0658">Purine biosynthesis</keyword>
<dbReference type="Pfam" id="PF01071">
    <property type="entry name" value="GARS_A"/>
    <property type="match status" value="1"/>
</dbReference>
<dbReference type="InterPro" id="IPR020561">
    <property type="entry name" value="PRibGlycinamid_synth_ATP-grasp"/>
</dbReference>
<dbReference type="GO" id="GO:0046872">
    <property type="term" value="F:metal ion binding"/>
    <property type="evidence" value="ECO:0007669"/>
    <property type="project" value="InterPro"/>
</dbReference>
<evidence type="ECO:0000256" key="1">
    <source>
        <dbReference type="ARBA" id="ARBA00005174"/>
    </source>
</evidence>
<dbReference type="GO" id="GO:0006189">
    <property type="term" value="P:'de novo' IMP biosynthetic process"/>
    <property type="evidence" value="ECO:0007669"/>
    <property type="project" value="UniProtKB-UniRule"/>
</dbReference>
<dbReference type="PANTHER" id="PTHR43472:SF1">
    <property type="entry name" value="PHOSPHORIBOSYLAMINE--GLYCINE LIGASE, CHLOROPLASTIC"/>
    <property type="match status" value="1"/>
</dbReference>
<evidence type="ECO:0000313" key="15">
    <source>
        <dbReference type="Proteomes" id="UP000262607"/>
    </source>
</evidence>
<dbReference type="PANTHER" id="PTHR43472">
    <property type="entry name" value="PHOSPHORIBOSYLAMINE--GLYCINE LIGASE"/>
    <property type="match status" value="1"/>
</dbReference>
<name>A0AAD1FR10_9FLAO</name>
<dbReference type="SUPFAM" id="SSF51246">
    <property type="entry name" value="Rudiment single hybrid motif"/>
    <property type="match status" value="1"/>
</dbReference>
<dbReference type="SUPFAM" id="SSF56059">
    <property type="entry name" value="Glutathione synthetase ATP-binding domain-like"/>
    <property type="match status" value="1"/>
</dbReference>
<dbReference type="RefSeq" id="WP_110548822.1">
    <property type="nucleotide sequence ID" value="NZ_AP014610.1"/>
</dbReference>
<keyword evidence="6 11" id="KW-0067">ATP-binding</keyword>
<organism evidence="14 15">
    <name type="scientific">Blattabacterium punctulatus CPU2</name>
    <dbReference type="NCBI Taxonomy" id="1457032"/>
    <lineage>
        <taxon>Bacteria</taxon>
        <taxon>Pseudomonadati</taxon>
        <taxon>Bacteroidota</taxon>
        <taxon>Flavobacteriia</taxon>
        <taxon>Flavobacteriales</taxon>
        <taxon>Blattabacteriaceae</taxon>
        <taxon>Blattabacterium</taxon>
    </lineage>
</organism>
<proteinExistence type="inferred from homology"/>
<dbReference type="PROSITE" id="PS50975">
    <property type="entry name" value="ATP_GRASP"/>
    <property type="match status" value="1"/>
</dbReference>
<dbReference type="InterPro" id="IPR011054">
    <property type="entry name" value="Rudment_hybrid_motif"/>
</dbReference>
<keyword evidence="3 10" id="KW-0436">Ligase</keyword>
<comment type="pathway">
    <text evidence="1 10">Purine metabolism; IMP biosynthesis via de novo pathway; N(1)-(5-phospho-D-ribosyl)glycinamide from 5-phospho-alpha-D-ribose 1-diphosphate: step 2/2.</text>
</comment>
<dbReference type="Pfam" id="PF02843">
    <property type="entry name" value="GARS_C"/>
    <property type="match status" value="1"/>
</dbReference>
<evidence type="ECO:0000256" key="9">
    <source>
        <dbReference type="ARBA" id="ARBA00042864"/>
    </source>
</evidence>
<keyword evidence="12" id="KW-1133">Transmembrane helix</keyword>
<dbReference type="EC" id="6.3.4.13" evidence="2 10"/>
<dbReference type="Gene3D" id="3.30.470.20">
    <property type="entry name" value="ATP-grasp fold, B domain"/>
    <property type="match status" value="1"/>
</dbReference>
<evidence type="ECO:0000256" key="7">
    <source>
        <dbReference type="ARBA" id="ARBA00038345"/>
    </source>
</evidence>
<evidence type="ECO:0000256" key="4">
    <source>
        <dbReference type="ARBA" id="ARBA00022741"/>
    </source>
</evidence>
<sequence length="411" mass="46333">MKVLILGNGGREHAMGKKILKDFPNIDLYFYPGNGGTDEIGKNIKNTYTTLDLCLYAKKNEIDITIVGSETFLLDGIVDVFKNFGLKIMGPHYLAARLEGDRVFSKSFMKKYGVRTPKYEVFSSYQKALDFLEKKNYSVAIKTSGIAGGKGVILVKNKNEAKKALTSIMIDKKFGKSGNKVIIEEFLKGNESSIISIFNGKDIIPFLSAKDYKKIGEKETGGNTGGMGTIVPNPYMNDEVWIDFKKNILEPTLKGLFLEKLTFFGFIYFGLMITSNSVYLLEYNTRMGDPETQTLLPLMESNFFQIIQSVFLQKEISISWKKLCSCCIVLSSKGYPEQYESGKIINGLNSLKEPFYIAGAKKEKEKWMTSHGRVLNIIGIGRTIDSARKKAYNKVKKVHFENLYFRKDIGL</sequence>
<dbReference type="InterPro" id="IPR037123">
    <property type="entry name" value="PRibGlycinamide_synth_C_sf"/>
</dbReference>
<dbReference type="SMART" id="SM01209">
    <property type="entry name" value="GARS_A"/>
    <property type="match status" value="1"/>
</dbReference>
<evidence type="ECO:0000256" key="12">
    <source>
        <dbReference type="SAM" id="Phobius"/>
    </source>
</evidence>
<dbReference type="Pfam" id="PF02844">
    <property type="entry name" value="GARS_N"/>
    <property type="match status" value="1"/>
</dbReference>
<evidence type="ECO:0000259" key="13">
    <source>
        <dbReference type="PROSITE" id="PS50975"/>
    </source>
</evidence>
<dbReference type="AlphaFoldDB" id="A0AAD1FR10"/>
<keyword evidence="4 11" id="KW-0547">Nucleotide-binding</keyword>
<keyword evidence="12" id="KW-0812">Transmembrane</keyword>
<dbReference type="GeneID" id="66556917"/>
<evidence type="ECO:0000256" key="5">
    <source>
        <dbReference type="ARBA" id="ARBA00022755"/>
    </source>
</evidence>
<keyword evidence="12" id="KW-0472">Membrane</keyword>
<dbReference type="SMART" id="SM01210">
    <property type="entry name" value="GARS_C"/>
    <property type="match status" value="1"/>
</dbReference>
<dbReference type="Gene3D" id="3.40.50.20">
    <property type="match status" value="1"/>
</dbReference>
<dbReference type="SUPFAM" id="SSF52440">
    <property type="entry name" value="PreATP-grasp domain"/>
    <property type="match status" value="1"/>
</dbReference>
<dbReference type="InterPro" id="IPR013815">
    <property type="entry name" value="ATP_grasp_subdomain_1"/>
</dbReference>
<dbReference type="GO" id="GO:0009113">
    <property type="term" value="P:purine nucleobase biosynthetic process"/>
    <property type="evidence" value="ECO:0007669"/>
    <property type="project" value="InterPro"/>
</dbReference>
<dbReference type="InterPro" id="IPR020562">
    <property type="entry name" value="PRibGlycinamide_synth_N"/>
</dbReference>
<dbReference type="HAMAP" id="MF_00138">
    <property type="entry name" value="GARS"/>
    <property type="match status" value="1"/>
</dbReference>
<gene>
    <name evidence="10 14" type="primary">purD</name>
    <name evidence="14" type="ORF">CPU2_154</name>
</gene>
<comment type="catalytic activity">
    <reaction evidence="10">
        <text>5-phospho-beta-D-ribosylamine + glycine + ATP = N(1)-(5-phospho-beta-D-ribosyl)glycinamide + ADP + phosphate + H(+)</text>
        <dbReference type="Rhea" id="RHEA:17453"/>
        <dbReference type="ChEBI" id="CHEBI:15378"/>
        <dbReference type="ChEBI" id="CHEBI:30616"/>
        <dbReference type="ChEBI" id="CHEBI:43474"/>
        <dbReference type="ChEBI" id="CHEBI:57305"/>
        <dbReference type="ChEBI" id="CHEBI:58681"/>
        <dbReference type="ChEBI" id="CHEBI:143788"/>
        <dbReference type="ChEBI" id="CHEBI:456216"/>
        <dbReference type="EC" id="6.3.4.13"/>
    </reaction>
</comment>